<feature type="transmembrane region" description="Helical" evidence="7">
    <location>
        <begin position="61"/>
        <end position="81"/>
    </location>
</feature>
<feature type="chain" id="PRO_5020967079" description="Flagellar protein" evidence="8">
    <location>
        <begin position="23"/>
        <end position="163"/>
    </location>
</feature>
<feature type="signal peptide" evidence="8">
    <location>
        <begin position="1"/>
        <end position="22"/>
    </location>
</feature>
<dbReference type="OrthoDB" id="5741235at2"/>
<organism evidence="9 10">
    <name type="scientific">Nitrosococcus wardiae</name>
    <dbReference type="NCBI Taxonomy" id="1814290"/>
    <lineage>
        <taxon>Bacteria</taxon>
        <taxon>Pseudomonadati</taxon>
        <taxon>Pseudomonadota</taxon>
        <taxon>Gammaproteobacteria</taxon>
        <taxon>Chromatiales</taxon>
        <taxon>Chromatiaceae</taxon>
        <taxon>Nitrosococcus</taxon>
    </lineage>
</organism>
<accession>A0A4P7BUB8</accession>
<dbReference type="GO" id="GO:0009425">
    <property type="term" value="C:bacterial-type flagellum basal body"/>
    <property type="evidence" value="ECO:0007669"/>
    <property type="project" value="UniProtKB-SubCell"/>
</dbReference>
<name>A0A4P7BUB8_9GAMM</name>
<keyword evidence="10" id="KW-1185">Reference proteome</keyword>
<proteinExistence type="inferred from homology"/>
<evidence type="ECO:0000313" key="9">
    <source>
        <dbReference type="EMBL" id="QBQ53508.1"/>
    </source>
</evidence>
<dbReference type="NCBIfam" id="TIGR03500">
    <property type="entry name" value="FliO_TIGR"/>
    <property type="match status" value="1"/>
</dbReference>
<keyword evidence="9" id="KW-0966">Cell projection</keyword>
<comment type="similarity">
    <text evidence="6 7">Belongs to the FliO/MopB family.</text>
</comment>
<keyword evidence="8" id="KW-0732">Signal</keyword>
<evidence type="ECO:0000256" key="4">
    <source>
        <dbReference type="ARBA" id="ARBA00023136"/>
    </source>
</evidence>
<evidence type="ECO:0000256" key="5">
    <source>
        <dbReference type="ARBA" id="ARBA00023143"/>
    </source>
</evidence>
<protein>
    <recommendedName>
        <fullName evidence="7">Flagellar protein</fullName>
    </recommendedName>
</protein>
<dbReference type="InterPro" id="IPR022781">
    <property type="entry name" value="Flagellar_biosynth_FliO"/>
</dbReference>
<evidence type="ECO:0000256" key="7">
    <source>
        <dbReference type="RuleBase" id="RU362064"/>
    </source>
</evidence>
<dbReference type="GO" id="GO:0005886">
    <property type="term" value="C:plasma membrane"/>
    <property type="evidence" value="ECO:0007669"/>
    <property type="project" value="UniProtKB-SubCell"/>
</dbReference>
<reference evidence="9 10" key="1">
    <citation type="submission" date="2019-03" db="EMBL/GenBank/DDBJ databases">
        <title>The genome sequence of Nitrosococcus wardiae strain D1FHST reveals the archetypal metabolic capacity of ammonia-oxidizing Gammaproteobacteria.</title>
        <authorList>
            <person name="Wang L."/>
            <person name="Lim C.K."/>
            <person name="Hanson T.E."/>
            <person name="Dang H."/>
            <person name="Klotz M.G."/>
        </authorList>
    </citation>
    <scope>NUCLEOTIDE SEQUENCE [LARGE SCALE GENOMIC DNA]</scope>
    <source>
        <strain evidence="9 10">D1FHS</strain>
    </source>
</reference>
<dbReference type="PANTHER" id="PTHR38766">
    <property type="entry name" value="FLAGELLAR PROTEIN FLIO"/>
    <property type="match status" value="1"/>
</dbReference>
<dbReference type="RefSeq" id="WP_134356522.1">
    <property type="nucleotide sequence ID" value="NZ_CP038033.1"/>
</dbReference>
<dbReference type="InterPro" id="IPR052205">
    <property type="entry name" value="FliO/MopB"/>
</dbReference>
<evidence type="ECO:0000256" key="3">
    <source>
        <dbReference type="ARBA" id="ARBA00022989"/>
    </source>
</evidence>
<dbReference type="Proteomes" id="UP000294325">
    <property type="component" value="Chromosome"/>
</dbReference>
<dbReference type="KEGG" id="nwr:E3U44_02570"/>
<sequence length="163" mass="17442">MSKFPYPVIVFALSLLVSTGQAAWAASITAQPTTISGEQAQGSEEPTSGFSAQKVAAGEVLQMVFALGLVLAIIALAAWLLRRLPGLQRGAHRNLQILEGISLGTRERVVLVQVGEQQLLLGVCPGQIRTLHVLKTPLPMPPHSSRSPFVQHLERALRPGESP</sequence>
<evidence type="ECO:0000256" key="1">
    <source>
        <dbReference type="ARBA" id="ARBA00022475"/>
    </source>
</evidence>
<dbReference type="GO" id="GO:0044781">
    <property type="term" value="P:bacterial-type flagellum organization"/>
    <property type="evidence" value="ECO:0007669"/>
    <property type="project" value="UniProtKB-UniRule"/>
</dbReference>
<comment type="subcellular location">
    <subcellularLocation>
        <location evidence="7">Cell membrane</location>
    </subcellularLocation>
    <subcellularLocation>
        <location evidence="7">Bacterial flagellum basal body</location>
    </subcellularLocation>
</comment>
<keyword evidence="9" id="KW-0282">Flagellum</keyword>
<dbReference type="EMBL" id="CP038033">
    <property type="protein sequence ID" value="QBQ53508.1"/>
    <property type="molecule type" value="Genomic_DNA"/>
</dbReference>
<evidence type="ECO:0000313" key="10">
    <source>
        <dbReference type="Proteomes" id="UP000294325"/>
    </source>
</evidence>
<dbReference type="AlphaFoldDB" id="A0A4P7BUB8"/>
<keyword evidence="4 7" id="KW-0472">Membrane</keyword>
<evidence type="ECO:0000256" key="6">
    <source>
        <dbReference type="ARBA" id="ARBA00037937"/>
    </source>
</evidence>
<evidence type="ECO:0000256" key="2">
    <source>
        <dbReference type="ARBA" id="ARBA00022692"/>
    </source>
</evidence>
<keyword evidence="2 7" id="KW-0812">Transmembrane</keyword>
<dbReference type="PANTHER" id="PTHR38766:SF1">
    <property type="entry name" value="FLAGELLAR PROTEIN FLIO"/>
    <property type="match status" value="1"/>
</dbReference>
<keyword evidence="5 7" id="KW-0975">Bacterial flagellum</keyword>
<keyword evidence="1 7" id="KW-1003">Cell membrane</keyword>
<evidence type="ECO:0000256" key="8">
    <source>
        <dbReference type="SAM" id="SignalP"/>
    </source>
</evidence>
<gene>
    <name evidence="9" type="primary">fliO</name>
    <name evidence="9" type="ORF">E3U44_02570</name>
</gene>
<dbReference type="Pfam" id="PF04347">
    <property type="entry name" value="FliO"/>
    <property type="match status" value="1"/>
</dbReference>
<keyword evidence="9" id="KW-0969">Cilium</keyword>
<keyword evidence="3 7" id="KW-1133">Transmembrane helix</keyword>